<dbReference type="PANTHER" id="PTHR13844">
    <property type="entry name" value="SWI/SNF-RELATED MATRIX-ASSOCIATED ACTIN-DEPENDENT REGULATOR OF CHROMATIN SUBFAMILY D"/>
    <property type="match status" value="1"/>
</dbReference>
<dbReference type="OrthoDB" id="10251073at2759"/>
<comment type="caution">
    <text evidence="3">The sequence shown here is derived from an EMBL/GenBank/DDBJ whole genome shotgun (WGS) entry which is preliminary data.</text>
</comment>
<accession>A0A9D4U5S0</accession>
<dbReference type="PROSITE" id="PS51925">
    <property type="entry name" value="SWIB_MDM2"/>
    <property type="match status" value="1"/>
</dbReference>
<evidence type="ECO:0000259" key="2">
    <source>
        <dbReference type="PROSITE" id="PS51925"/>
    </source>
</evidence>
<dbReference type="Gene3D" id="1.10.245.10">
    <property type="entry name" value="SWIB/MDM2 domain"/>
    <property type="match status" value="1"/>
</dbReference>
<dbReference type="SUPFAM" id="SSF47592">
    <property type="entry name" value="SWIB/MDM2 domain"/>
    <property type="match status" value="1"/>
</dbReference>
<dbReference type="SMART" id="SM00151">
    <property type="entry name" value="SWIB"/>
    <property type="match status" value="1"/>
</dbReference>
<gene>
    <name evidence="3" type="ORF">GOP47_0024032</name>
</gene>
<dbReference type="EMBL" id="JABFUD020000023">
    <property type="protein sequence ID" value="KAI5061527.1"/>
    <property type="molecule type" value="Genomic_DNA"/>
</dbReference>
<dbReference type="InterPro" id="IPR019835">
    <property type="entry name" value="SWIB_domain"/>
</dbReference>
<evidence type="ECO:0000313" key="3">
    <source>
        <dbReference type="EMBL" id="KAI5061527.1"/>
    </source>
</evidence>
<sequence>MASLSVPLFTSAQFGTTVAPLQRRALASKAVVAVGARSAPKAKPAAEAPKAPRGTGLKKPVDISPALQQFLGTQQASRADTMKLIWDYIKRNNLQSEADRRRIISRKMRDRQS</sequence>
<feature type="domain" description="DM2" evidence="2">
    <location>
        <begin position="56"/>
        <end position="113"/>
    </location>
</feature>
<name>A0A9D4U5S0_ADICA</name>
<evidence type="ECO:0000313" key="4">
    <source>
        <dbReference type="Proteomes" id="UP000886520"/>
    </source>
</evidence>
<dbReference type="InterPro" id="IPR036885">
    <property type="entry name" value="SWIB_MDM2_dom_sf"/>
</dbReference>
<protein>
    <recommendedName>
        <fullName evidence="2">DM2 domain-containing protein</fullName>
    </recommendedName>
</protein>
<feature type="region of interest" description="Disordered" evidence="1">
    <location>
        <begin position="36"/>
        <end position="59"/>
    </location>
</feature>
<dbReference type="CDD" id="cd10567">
    <property type="entry name" value="SWIB-MDM2_like"/>
    <property type="match status" value="1"/>
</dbReference>
<dbReference type="AlphaFoldDB" id="A0A9D4U5S0"/>
<dbReference type="Pfam" id="PF02201">
    <property type="entry name" value="SWIB"/>
    <property type="match status" value="1"/>
</dbReference>
<reference evidence="3" key="1">
    <citation type="submission" date="2021-01" db="EMBL/GenBank/DDBJ databases">
        <title>Adiantum capillus-veneris genome.</title>
        <authorList>
            <person name="Fang Y."/>
            <person name="Liao Q."/>
        </authorList>
    </citation>
    <scope>NUCLEOTIDE SEQUENCE</scope>
    <source>
        <strain evidence="3">H3</strain>
        <tissue evidence="3">Leaf</tissue>
    </source>
</reference>
<proteinExistence type="predicted"/>
<organism evidence="3 4">
    <name type="scientific">Adiantum capillus-veneris</name>
    <name type="common">Maidenhair fern</name>
    <dbReference type="NCBI Taxonomy" id="13818"/>
    <lineage>
        <taxon>Eukaryota</taxon>
        <taxon>Viridiplantae</taxon>
        <taxon>Streptophyta</taxon>
        <taxon>Embryophyta</taxon>
        <taxon>Tracheophyta</taxon>
        <taxon>Polypodiopsida</taxon>
        <taxon>Polypodiidae</taxon>
        <taxon>Polypodiales</taxon>
        <taxon>Pteridineae</taxon>
        <taxon>Pteridaceae</taxon>
        <taxon>Vittarioideae</taxon>
        <taxon>Adiantum</taxon>
    </lineage>
</organism>
<keyword evidence="4" id="KW-1185">Reference proteome</keyword>
<dbReference type="InterPro" id="IPR003121">
    <property type="entry name" value="SWIB_MDM2_domain"/>
</dbReference>
<dbReference type="Proteomes" id="UP000886520">
    <property type="component" value="Chromosome 23"/>
</dbReference>
<evidence type="ECO:0000256" key="1">
    <source>
        <dbReference type="SAM" id="MobiDB-lite"/>
    </source>
</evidence>
<feature type="compositionally biased region" description="Low complexity" evidence="1">
    <location>
        <begin position="39"/>
        <end position="52"/>
    </location>
</feature>